<dbReference type="AlphaFoldDB" id="A0A504YBP1"/>
<evidence type="ECO:0000313" key="1">
    <source>
        <dbReference type="EMBL" id="TPP56178.1"/>
    </source>
</evidence>
<sequence>MPVVQATLSFVLELGEFHNVDLYHRGFYQIRTYFKANGQSSSNTTVNQSSSKFCVVVEPPTLWRRSNTRVLVPEAVHPSFVEPRQVNPVYVPDKMCSKTLRIMYREESVKLHDVFEQRLLIQVDPSKLEQSVLKHEVFLCVELWFAEEGSHNTFSVRSLEKVYERQLRVQLTPTRGLHHHFDVFFDYFHLCAVEMGLHGALTNVSPSIIR</sequence>
<keyword evidence="2" id="KW-1185">Reference proteome</keyword>
<name>A0A504YBP1_FASGI</name>
<reference evidence="1 2" key="1">
    <citation type="submission" date="2019-04" db="EMBL/GenBank/DDBJ databases">
        <title>Annotation for the trematode Fasciola gigantica.</title>
        <authorList>
            <person name="Choi Y.-J."/>
        </authorList>
    </citation>
    <scope>NUCLEOTIDE SEQUENCE [LARGE SCALE GENOMIC DNA]</scope>
    <source>
        <strain evidence="1">Uganda_cow_1</strain>
    </source>
</reference>
<gene>
    <name evidence="1" type="ORF">FGIG_10940</name>
</gene>
<organism evidence="1 2">
    <name type="scientific">Fasciola gigantica</name>
    <name type="common">Giant liver fluke</name>
    <dbReference type="NCBI Taxonomy" id="46835"/>
    <lineage>
        <taxon>Eukaryota</taxon>
        <taxon>Metazoa</taxon>
        <taxon>Spiralia</taxon>
        <taxon>Lophotrochozoa</taxon>
        <taxon>Platyhelminthes</taxon>
        <taxon>Trematoda</taxon>
        <taxon>Digenea</taxon>
        <taxon>Plagiorchiida</taxon>
        <taxon>Echinostomata</taxon>
        <taxon>Echinostomatoidea</taxon>
        <taxon>Fasciolidae</taxon>
        <taxon>Fasciola</taxon>
    </lineage>
</organism>
<dbReference type="EMBL" id="SUNJ01014920">
    <property type="protein sequence ID" value="TPP56178.1"/>
    <property type="molecule type" value="Genomic_DNA"/>
</dbReference>
<comment type="caution">
    <text evidence="1">The sequence shown here is derived from an EMBL/GenBank/DDBJ whole genome shotgun (WGS) entry which is preliminary data.</text>
</comment>
<dbReference type="OrthoDB" id="273452at2759"/>
<dbReference type="Proteomes" id="UP000316759">
    <property type="component" value="Unassembled WGS sequence"/>
</dbReference>
<dbReference type="InterPro" id="IPR022122">
    <property type="entry name" value="DUF3657"/>
</dbReference>
<accession>A0A504YBP1</accession>
<protein>
    <submittedName>
        <fullName evidence="1">Putative Serine esterase</fullName>
    </submittedName>
</protein>
<evidence type="ECO:0000313" key="2">
    <source>
        <dbReference type="Proteomes" id="UP000316759"/>
    </source>
</evidence>
<proteinExistence type="predicted"/>
<dbReference type="Pfam" id="PF12394">
    <property type="entry name" value="DUF3657"/>
    <property type="match status" value="1"/>
</dbReference>